<feature type="non-terminal residue" evidence="1">
    <location>
        <position position="1"/>
    </location>
</feature>
<proteinExistence type="predicted"/>
<sequence length="71" mass="8143">TSNRYLDGNVKRPKVATYRSSSHLSHYMFTDRLTASNYNNGKVSSISVYSSWIMNFNCTSCHVRQKASSTW</sequence>
<protein>
    <submittedName>
        <fullName evidence="1">Uncharacterized protein</fullName>
    </submittedName>
</protein>
<dbReference type="Proteomes" id="UP000708208">
    <property type="component" value="Unassembled WGS sequence"/>
</dbReference>
<reference evidence="1" key="1">
    <citation type="submission" date="2021-06" db="EMBL/GenBank/DDBJ databases">
        <authorList>
            <person name="Hodson N. C."/>
            <person name="Mongue J. A."/>
            <person name="Jaron S. K."/>
        </authorList>
    </citation>
    <scope>NUCLEOTIDE SEQUENCE</scope>
</reference>
<keyword evidence="2" id="KW-1185">Reference proteome</keyword>
<organism evidence="1 2">
    <name type="scientific">Allacma fusca</name>
    <dbReference type="NCBI Taxonomy" id="39272"/>
    <lineage>
        <taxon>Eukaryota</taxon>
        <taxon>Metazoa</taxon>
        <taxon>Ecdysozoa</taxon>
        <taxon>Arthropoda</taxon>
        <taxon>Hexapoda</taxon>
        <taxon>Collembola</taxon>
        <taxon>Symphypleona</taxon>
        <taxon>Sminthuridae</taxon>
        <taxon>Allacma</taxon>
    </lineage>
</organism>
<dbReference type="AlphaFoldDB" id="A0A8J2KWM6"/>
<comment type="caution">
    <text evidence="1">The sequence shown here is derived from an EMBL/GenBank/DDBJ whole genome shotgun (WGS) entry which is preliminary data.</text>
</comment>
<dbReference type="EMBL" id="CAJVCH010527761">
    <property type="protein sequence ID" value="CAG7822886.1"/>
    <property type="molecule type" value="Genomic_DNA"/>
</dbReference>
<name>A0A8J2KWM6_9HEXA</name>
<evidence type="ECO:0000313" key="2">
    <source>
        <dbReference type="Proteomes" id="UP000708208"/>
    </source>
</evidence>
<accession>A0A8J2KWM6</accession>
<gene>
    <name evidence="1" type="ORF">AFUS01_LOCUS33131</name>
</gene>
<evidence type="ECO:0000313" key="1">
    <source>
        <dbReference type="EMBL" id="CAG7822886.1"/>
    </source>
</evidence>